<comment type="function">
    <text evidence="1">Probable aspartic protease that is responsible for the proteolytic cleavage of the RNA polymerase sigma E factor (SigE/spoIIGB) to yield the active peptide in the mother cell during sporulation. Responds to a signal from the forespore that is triggered by the extracellular signal protein SpoIIR.</text>
</comment>
<organism evidence="4 5">
    <name type="scientific">Clostridium tepidiprofundi DSM 19306</name>
    <dbReference type="NCBI Taxonomy" id="1121338"/>
    <lineage>
        <taxon>Bacteria</taxon>
        <taxon>Bacillati</taxon>
        <taxon>Bacillota</taxon>
        <taxon>Clostridia</taxon>
        <taxon>Eubacteriales</taxon>
        <taxon>Clostridiaceae</taxon>
        <taxon>Clostridium</taxon>
    </lineage>
</organism>
<dbReference type="GO" id="GO:0030436">
    <property type="term" value="P:asexual sporulation"/>
    <property type="evidence" value="ECO:0007669"/>
    <property type="project" value="InterPro"/>
</dbReference>
<dbReference type="GO" id="GO:0006508">
    <property type="term" value="P:proteolysis"/>
    <property type="evidence" value="ECO:0007669"/>
    <property type="project" value="UniProtKB-KW"/>
</dbReference>
<feature type="transmembrane region" description="Helical" evidence="3">
    <location>
        <begin position="127"/>
        <end position="145"/>
    </location>
</feature>
<keyword evidence="1 3" id="KW-0472">Membrane</keyword>
<protein>
    <recommendedName>
        <fullName evidence="1">Sporulation sigma-E factor-processing peptidase</fullName>
        <ecNumber evidence="1">3.4.23.-</ecNumber>
    </recommendedName>
    <alternativeName>
        <fullName evidence="1">Membrane-associated aspartic protease</fullName>
    </alternativeName>
    <alternativeName>
        <fullName evidence="1">Stage II sporulation protein GA</fullName>
    </alternativeName>
</protein>
<dbReference type="OrthoDB" id="2690199at2"/>
<gene>
    <name evidence="4" type="primary">spoIIGA</name>
    <name evidence="4" type="ORF">CLTEP_03410</name>
</gene>
<dbReference type="PIRSF" id="PIRSF018571">
    <property type="entry name" value="SpoIIGA"/>
    <property type="match status" value="1"/>
</dbReference>
<keyword evidence="1" id="KW-1003">Cell membrane</keyword>
<dbReference type="GO" id="GO:0005886">
    <property type="term" value="C:plasma membrane"/>
    <property type="evidence" value="ECO:0007669"/>
    <property type="project" value="UniProtKB-SubCell"/>
</dbReference>
<evidence type="ECO:0000313" key="4">
    <source>
        <dbReference type="EMBL" id="KYH35947.1"/>
    </source>
</evidence>
<comment type="subcellular location">
    <subcellularLocation>
        <location evidence="1">Cell membrane</location>
    </subcellularLocation>
</comment>
<dbReference type="RefSeq" id="WP_066821561.1">
    <property type="nucleotide sequence ID" value="NZ_LTBA01000001.1"/>
</dbReference>
<proteinExistence type="inferred from homology"/>
<dbReference type="Pfam" id="PF03419">
    <property type="entry name" value="Peptidase_U4"/>
    <property type="match status" value="1"/>
</dbReference>
<feature type="transmembrane region" description="Helical" evidence="3">
    <location>
        <begin position="35"/>
        <end position="54"/>
    </location>
</feature>
<dbReference type="STRING" id="1121338.CLTEP_03410"/>
<dbReference type="GO" id="GO:0030435">
    <property type="term" value="P:sporulation resulting in formation of a cellular spore"/>
    <property type="evidence" value="ECO:0007669"/>
    <property type="project" value="UniProtKB-KW"/>
</dbReference>
<keyword evidence="3" id="KW-0812">Transmembrane</keyword>
<evidence type="ECO:0000313" key="5">
    <source>
        <dbReference type="Proteomes" id="UP000075531"/>
    </source>
</evidence>
<dbReference type="AlphaFoldDB" id="A0A151B8H5"/>
<dbReference type="EMBL" id="LTBA01000001">
    <property type="protein sequence ID" value="KYH35947.1"/>
    <property type="molecule type" value="Genomic_DNA"/>
</dbReference>
<dbReference type="Proteomes" id="UP000075531">
    <property type="component" value="Unassembled WGS sequence"/>
</dbReference>
<feature type="transmembrane region" description="Helical" evidence="3">
    <location>
        <begin position="60"/>
        <end position="76"/>
    </location>
</feature>
<keyword evidence="1 4" id="KW-0378">Hydrolase</keyword>
<dbReference type="GO" id="GO:0004190">
    <property type="term" value="F:aspartic-type endopeptidase activity"/>
    <property type="evidence" value="ECO:0007669"/>
    <property type="project" value="UniProtKB-KW"/>
</dbReference>
<reference evidence="4 5" key="1">
    <citation type="submission" date="2016-02" db="EMBL/GenBank/DDBJ databases">
        <title>Genome sequence of Clostridium tepidiprofundi DSM 19306.</title>
        <authorList>
            <person name="Poehlein A."/>
            <person name="Daniel R."/>
        </authorList>
    </citation>
    <scope>NUCLEOTIDE SEQUENCE [LARGE SCALE GENOMIC DNA]</scope>
    <source>
        <strain evidence="4 5">DSM 19306</strain>
    </source>
</reference>
<evidence type="ECO:0000256" key="3">
    <source>
        <dbReference type="SAM" id="Phobius"/>
    </source>
</evidence>
<keyword evidence="1" id="KW-0064">Aspartyl protease</keyword>
<sequence length="268" mass="30835">MIIYLDVIIVENFIVDFFLLYITCQTLKVKVNIKYTIIAAIFGDIYGILVLYPIGKYFSIIPFKMIIAFIMVAIAIKNRNLELIFKGGIIFLLYSMLLAGSCIFIALREGKFYNISNVIIDFSYKNLMLALIVIYIIISRIVVYIRDRKTLDKLIYTVEIKFNNSQKTIRAFLDTGNELREPVTNLPVIVVEKDMLKGIVIPEDKKMVIPYKVINKQYGKLYGFIPDKVEIHIDKDDIINIKAIIAECENKLSDVGEYNALLSRGIIY</sequence>
<dbReference type="EC" id="3.4.23.-" evidence="1"/>
<dbReference type="InterPro" id="IPR005081">
    <property type="entry name" value="SpoIIGA"/>
</dbReference>
<keyword evidence="5" id="KW-1185">Reference proteome</keyword>
<keyword evidence="1" id="KW-0645">Protease</keyword>
<feature type="transmembrane region" description="Helical" evidence="3">
    <location>
        <begin position="83"/>
        <end position="107"/>
    </location>
</feature>
<feature type="transmembrane region" description="Helical" evidence="3">
    <location>
        <begin position="6"/>
        <end position="23"/>
    </location>
</feature>
<dbReference type="NCBIfam" id="TIGR02854">
    <property type="entry name" value="spore_II_GA"/>
    <property type="match status" value="1"/>
</dbReference>
<comment type="caution">
    <text evidence="4">The sequence shown here is derived from an EMBL/GenBank/DDBJ whole genome shotgun (WGS) entry which is preliminary data.</text>
</comment>
<name>A0A151B8H5_9CLOT</name>
<evidence type="ECO:0000256" key="1">
    <source>
        <dbReference type="PIRNR" id="PIRNR018571"/>
    </source>
</evidence>
<dbReference type="PATRIC" id="fig|1121338.3.peg.345"/>
<evidence type="ECO:0000256" key="2">
    <source>
        <dbReference type="PIRSR" id="PIRSR018571-1"/>
    </source>
</evidence>
<feature type="active site" evidence="2">
    <location>
        <position position="174"/>
    </location>
</feature>
<comment type="similarity">
    <text evidence="1">Belongs to the peptidase U4 family.</text>
</comment>
<keyword evidence="1" id="KW-0749">Sporulation</keyword>
<accession>A0A151B8H5</accession>
<keyword evidence="3" id="KW-1133">Transmembrane helix</keyword>